<dbReference type="Proteomes" id="UP000504635">
    <property type="component" value="Unplaced"/>
</dbReference>
<dbReference type="GeneID" id="115883334"/>
<accession>A0A6J2Y2Q2</accession>
<evidence type="ECO:0000313" key="3">
    <source>
        <dbReference type="RefSeq" id="XP_030757546.1"/>
    </source>
</evidence>
<feature type="chain" id="PRO_5027072502" evidence="1">
    <location>
        <begin position="25"/>
        <end position="129"/>
    </location>
</feature>
<dbReference type="KEGG" id="soy:115883334"/>
<dbReference type="Pfam" id="PF01395">
    <property type="entry name" value="PBP_GOBP"/>
    <property type="match status" value="1"/>
</dbReference>
<dbReference type="AlphaFoldDB" id="A0A6J2Y2Q2"/>
<organism evidence="2 3">
    <name type="scientific">Sitophilus oryzae</name>
    <name type="common">Rice weevil</name>
    <name type="synonym">Curculio oryzae</name>
    <dbReference type="NCBI Taxonomy" id="7048"/>
    <lineage>
        <taxon>Eukaryota</taxon>
        <taxon>Metazoa</taxon>
        <taxon>Ecdysozoa</taxon>
        <taxon>Arthropoda</taxon>
        <taxon>Hexapoda</taxon>
        <taxon>Insecta</taxon>
        <taxon>Pterygota</taxon>
        <taxon>Neoptera</taxon>
        <taxon>Endopterygota</taxon>
        <taxon>Coleoptera</taxon>
        <taxon>Polyphaga</taxon>
        <taxon>Cucujiformia</taxon>
        <taxon>Curculionidae</taxon>
        <taxon>Dryophthorinae</taxon>
        <taxon>Sitophilus</taxon>
    </lineage>
</organism>
<dbReference type="FunCoup" id="A0A6J2Y2Q2">
    <property type="interactions" value="32"/>
</dbReference>
<dbReference type="InterPro" id="IPR036728">
    <property type="entry name" value="PBP_GOBP_sf"/>
</dbReference>
<dbReference type="PROSITE" id="PS51257">
    <property type="entry name" value="PROKAR_LIPOPROTEIN"/>
    <property type="match status" value="1"/>
</dbReference>
<keyword evidence="2" id="KW-1185">Reference proteome</keyword>
<gene>
    <name evidence="3" type="primary">LOC115883334</name>
</gene>
<dbReference type="InParanoid" id="A0A6J2Y2Q2"/>
<protein>
    <submittedName>
        <fullName evidence="3">Uncharacterized protein LOC115883334</fullName>
    </submittedName>
</protein>
<dbReference type="OrthoDB" id="6779241at2759"/>
<dbReference type="CDD" id="cd23992">
    <property type="entry name" value="PBP_GOBP"/>
    <property type="match status" value="1"/>
</dbReference>
<dbReference type="InterPro" id="IPR006170">
    <property type="entry name" value="PBP/GOBP"/>
</dbReference>
<evidence type="ECO:0000313" key="2">
    <source>
        <dbReference type="Proteomes" id="UP000504635"/>
    </source>
</evidence>
<dbReference type="GO" id="GO:0005549">
    <property type="term" value="F:odorant binding"/>
    <property type="evidence" value="ECO:0007669"/>
    <property type="project" value="InterPro"/>
</dbReference>
<dbReference type="RefSeq" id="XP_030757546.1">
    <property type="nucleotide sequence ID" value="XM_030901686.1"/>
</dbReference>
<feature type="signal peptide" evidence="1">
    <location>
        <begin position="1"/>
        <end position="24"/>
    </location>
</feature>
<reference evidence="3" key="1">
    <citation type="submission" date="2025-08" db="UniProtKB">
        <authorList>
            <consortium name="RefSeq"/>
        </authorList>
    </citation>
    <scope>IDENTIFICATION</scope>
    <source>
        <tissue evidence="3">Gonads</tissue>
    </source>
</reference>
<sequence length="129" mass="14640">MNIKSLYPVLSYFFFLFLIIGCNAAGDFSEKVMRDNMEQCVHSSGVSAEDIKNLEKLTTPNHNQNCFAKCLVEKLGFITPSGDIDMDKVKKEDELHELSPELMKCLGEVGKIQGCDDMLKVFECKQKYM</sequence>
<dbReference type="SUPFAM" id="SSF47565">
    <property type="entry name" value="Insect pheromone/odorant-binding proteins"/>
    <property type="match status" value="1"/>
</dbReference>
<proteinExistence type="predicted"/>
<dbReference type="Gene3D" id="1.10.238.20">
    <property type="entry name" value="Pheromone/general odorant binding protein domain"/>
    <property type="match status" value="1"/>
</dbReference>
<name>A0A6J2Y2Q2_SITOR</name>
<keyword evidence="1" id="KW-0732">Signal</keyword>
<evidence type="ECO:0000256" key="1">
    <source>
        <dbReference type="SAM" id="SignalP"/>
    </source>
</evidence>